<evidence type="ECO:0000313" key="3">
    <source>
        <dbReference type="Proteomes" id="UP001215712"/>
    </source>
</evidence>
<evidence type="ECO:0000313" key="2">
    <source>
        <dbReference type="EMBL" id="KAJ5704291.1"/>
    </source>
</evidence>
<name>A0AAD6HC41_9EURO</name>
<gene>
    <name evidence="2" type="ORF">N7493_011429</name>
</gene>
<dbReference type="PANTHER" id="PTHR42748:SF7">
    <property type="entry name" value="NMRA LIKE REDOX SENSOR 1-RELATED"/>
    <property type="match status" value="1"/>
</dbReference>
<reference evidence="2" key="2">
    <citation type="submission" date="2023-01" db="EMBL/GenBank/DDBJ databases">
        <authorList>
            <person name="Petersen C."/>
        </authorList>
    </citation>
    <scope>NUCLEOTIDE SEQUENCE</scope>
    <source>
        <strain evidence="2">IBT 17514</strain>
    </source>
</reference>
<dbReference type="SUPFAM" id="SSF51735">
    <property type="entry name" value="NAD(P)-binding Rossmann-fold domains"/>
    <property type="match status" value="1"/>
</dbReference>
<protein>
    <submittedName>
        <fullName evidence="2">NmrA-like family protein</fullName>
    </submittedName>
</protein>
<dbReference type="InterPro" id="IPR036291">
    <property type="entry name" value="NAD(P)-bd_dom_sf"/>
</dbReference>
<dbReference type="PANTHER" id="PTHR42748">
    <property type="entry name" value="NITROGEN METABOLITE REPRESSION PROTEIN NMRA FAMILY MEMBER"/>
    <property type="match status" value="1"/>
</dbReference>
<proteinExistence type="predicted"/>
<sequence length="131" mass="15263">MSWTILRPTAFLQNLTPDFCGKVFATCWKLSIREKPLQVISVSDIGFFGAHAFPFPDQYKNKSLSLAGDELTFVEMERIFREKCGRDVPLTFNLVSRTLMWLIKDFRNLFQWFYNSGYDADISALKKIHPQ</sequence>
<keyword evidence="1" id="KW-0521">NADP</keyword>
<dbReference type="InterPro" id="IPR051164">
    <property type="entry name" value="NmrA-like_oxidored"/>
</dbReference>
<dbReference type="AlphaFoldDB" id="A0AAD6HC41"/>
<organism evidence="2 3">
    <name type="scientific">Penicillium malachiteum</name>
    <dbReference type="NCBI Taxonomy" id="1324776"/>
    <lineage>
        <taxon>Eukaryota</taxon>
        <taxon>Fungi</taxon>
        <taxon>Dikarya</taxon>
        <taxon>Ascomycota</taxon>
        <taxon>Pezizomycotina</taxon>
        <taxon>Eurotiomycetes</taxon>
        <taxon>Eurotiomycetidae</taxon>
        <taxon>Eurotiales</taxon>
        <taxon>Aspergillaceae</taxon>
        <taxon>Penicillium</taxon>
    </lineage>
</organism>
<keyword evidence="3" id="KW-1185">Reference proteome</keyword>
<dbReference type="Gene3D" id="3.40.50.720">
    <property type="entry name" value="NAD(P)-binding Rossmann-like Domain"/>
    <property type="match status" value="1"/>
</dbReference>
<comment type="caution">
    <text evidence="2">The sequence shown here is derived from an EMBL/GenBank/DDBJ whole genome shotgun (WGS) entry which is preliminary data.</text>
</comment>
<reference evidence="2" key="1">
    <citation type="journal article" date="2023" name="IMA Fungus">
        <title>Comparative genomic study of the Penicillium genus elucidates a diverse pangenome and 15 lateral gene transfer events.</title>
        <authorList>
            <person name="Petersen C."/>
            <person name="Sorensen T."/>
            <person name="Nielsen M.R."/>
            <person name="Sondergaard T.E."/>
            <person name="Sorensen J.L."/>
            <person name="Fitzpatrick D.A."/>
            <person name="Frisvad J.C."/>
            <person name="Nielsen K.L."/>
        </authorList>
    </citation>
    <scope>NUCLEOTIDE SEQUENCE</scope>
    <source>
        <strain evidence="2">IBT 17514</strain>
    </source>
</reference>
<evidence type="ECO:0000256" key="1">
    <source>
        <dbReference type="ARBA" id="ARBA00022857"/>
    </source>
</evidence>
<dbReference type="EMBL" id="JAQJAN010000020">
    <property type="protein sequence ID" value="KAJ5704291.1"/>
    <property type="molecule type" value="Genomic_DNA"/>
</dbReference>
<accession>A0AAD6HC41</accession>
<dbReference type="GO" id="GO:0005634">
    <property type="term" value="C:nucleus"/>
    <property type="evidence" value="ECO:0007669"/>
    <property type="project" value="TreeGrafter"/>
</dbReference>
<dbReference type="Proteomes" id="UP001215712">
    <property type="component" value="Unassembled WGS sequence"/>
</dbReference>